<keyword evidence="4" id="KW-1185">Reference proteome</keyword>
<name>A0A1E3QR48_9ASCO</name>
<dbReference type="SUPFAM" id="SSF52540">
    <property type="entry name" value="P-loop containing nucleoside triphosphate hydrolases"/>
    <property type="match status" value="1"/>
</dbReference>
<dbReference type="CDD" id="cd02022">
    <property type="entry name" value="DPCK"/>
    <property type="match status" value="1"/>
</dbReference>
<dbReference type="GO" id="GO:1990143">
    <property type="term" value="C:CoA-synthesizing protein complex"/>
    <property type="evidence" value="ECO:0007669"/>
    <property type="project" value="EnsemblFungi"/>
</dbReference>
<dbReference type="GeneID" id="30148648"/>
<evidence type="ECO:0000313" key="4">
    <source>
        <dbReference type="Proteomes" id="UP000094336"/>
    </source>
</evidence>
<sequence length="225" mass="24999">MLILGLTGGIATGKSTVSAELASYGFPIIDADLIAREIVLPGRKPYQQIVSFFGPLVPDLLNADGSLNRLALGRAVFGQPERLAKLNGITHPAVRKEIFWRIFRAWLGLNRLVVLDVPLLFEAGMDKMCTKVVTVTCDEEIQLMRLLARNPELSVEDARNRMASQIGSEEKCNRSDVVIMNNSDFNALKRLVTATVAALLPSWWVTYLEMIPFVQTMSPSYTYIV</sequence>
<dbReference type="HAMAP" id="MF_00376">
    <property type="entry name" value="Dephospho_CoA_kinase"/>
    <property type="match status" value="1"/>
</dbReference>
<proteinExistence type="inferred from homology"/>
<dbReference type="GO" id="GO:0004140">
    <property type="term" value="F:dephospho-CoA kinase activity"/>
    <property type="evidence" value="ECO:0007669"/>
    <property type="project" value="InterPro"/>
</dbReference>
<keyword evidence="1" id="KW-0547">Nucleotide-binding</keyword>
<dbReference type="RefSeq" id="XP_018985501.1">
    <property type="nucleotide sequence ID" value="XM_019130795.1"/>
</dbReference>
<evidence type="ECO:0008006" key="5">
    <source>
        <dbReference type="Google" id="ProtNLM"/>
    </source>
</evidence>
<keyword evidence="2" id="KW-0067">ATP-binding</keyword>
<gene>
    <name evidence="3" type="ORF">BABINDRAFT_171195</name>
</gene>
<dbReference type="PANTHER" id="PTHR10695:SF46">
    <property type="entry name" value="BIFUNCTIONAL COENZYME A SYNTHASE-RELATED"/>
    <property type="match status" value="1"/>
</dbReference>
<dbReference type="Gene3D" id="3.40.50.300">
    <property type="entry name" value="P-loop containing nucleotide triphosphate hydrolases"/>
    <property type="match status" value="1"/>
</dbReference>
<dbReference type="GO" id="GO:0005524">
    <property type="term" value="F:ATP binding"/>
    <property type="evidence" value="ECO:0007669"/>
    <property type="project" value="UniProtKB-KW"/>
</dbReference>
<dbReference type="STRING" id="984486.A0A1E3QR48"/>
<dbReference type="PANTHER" id="PTHR10695">
    <property type="entry name" value="DEPHOSPHO-COA KINASE-RELATED"/>
    <property type="match status" value="1"/>
</dbReference>
<evidence type="ECO:0000256" key="2">
    <source>
        <dbReference type="ARBA" id="ARBA00022840"/>
    </source>
</evidence>
<reference evidence="4" key="1">
    <citation type="submission" date="2016-05" db="EMBL/GenBank/DDBJ databases">
        <title>Comparative genomics of biotechnologically important yeasts.</title>
        <authorList>
            <consortium name="DOE Joint Genome Institute"/>
            <person name="Riley R."/>
            <person name="Haridas S."/>
            <person name="Wolfe K.H."/>
            <person name="Lopes M.R."/>
            <person name="Hittinger C.T."/>
            <person name="Goker M."/>
            <person name="Salamov A."/>
            <person name="Wisecaver J."/>
            <person name="Long T.M."/>
            <person name="Aerts A.L."/>
            <person name="Barry K."/>
            <person name="Choi C."/>
            <person name="Clum A."/>
            <person name="Coughlan A.Y."/>
            <person name="Deshpande S."/>
            <person name="Douglass A.P."/>
            <person name="Hanson S.J."/>
            <person name="Klenk H.-P."/>
            <person name="Labutti K."/>
            <person name="Lapidus A."/>
            <person name="Lindquist E."/>
            <person name="Lipzen A."/>
            <person name="Meier-Kolthoff J.P."/>
            <person name="Ohm R.A."/>
            <person name="Otillar R.P."/>
            <person name="Pangilinan J."/>
            <person name="Peng Y."/>
            <person name="Rokas A."/>
            <person name="Rosa C.A."/>
            <person name="Scheuner C."/>
            <person name="Sibirny A.A."/>
            <person name="Slot J.C."/>
            <person name="Stielow J.B."/>
            <person name="Sun H."/>
            <person name="Kurtzman C.P."/>
            <person name="Blackwell M."/>
            <person name="Grigoriev I.V."/>
            <person name="Jeffries T.W."/>
        </authorList>
    </citation>
    <scope>NUCLEOTIDE SEQUENCE [LARGE SCALE GENOMIC DNA]</scope>
    <source>
        <strain evidence="4">NRRL Y-12698</strain>
    </source>
</reference>
<protein>
    <recommendedName>
        <fullName evidence="5">Dephospho-CoA kinase</fullName>
    </recommendedName>
</protein>
<dbReference type="OrthoDB" id="247245at2759"/>
<dbReference type="PROSITE" id="PS51219">
    <property type="entry name" value="DPCK"/>
    <property type="match status" value="1"/>
</dbReference>
<dbReference type="Pfam" id="PF01121">
    <property type="entry name" value="CoaE"/>
    <property type="match status" value="1"/>
</dbReference>
<accession>A0A1E3QR48</accession>
<dbReference type="InterPro" id="IPR027417">
    <property type="entry name" value="P-loop_NTPase"/>
</dbReference>
<dbReference type="NCBIfam" id="TIGR00152">
    <property type="entry name" value="dephospho-CoA kinase"/>
    <property type="match status" value="1"/>
</dbReference>
<dbReference type="InterPro" id="IPR001977">
    <property type="entry name" value="Depp_CoAkinase"/>
</dbReference>
<dbReference type="AlphaFoldDB" id="A0A1E3QR48"/>
<dbReference type="GO" id="GO:0005811">
    <property type="term" value="C:lipid droplet"/>
    <property type="evidence" value="ECO:0007669"/>
    <property type="project" value="EnsemblFungi"/>
</dbReference>
<dbReference type="GO" id="GO:0015937">
    <property type="term" value="P:coenzyme A biosynthetic process"/>
    <property type="evidence" value="ECO:0007669"/>
    <property type="project" value="EnsemblFungi"/>
</dbReference>
<organism evidence="3 4">
    <name type="scientific">Babjeviella inositovora NRRL Y-12698</name>
    <dbReference type="NCBI Taxonomy" id="984486"/>
    <lineage>
        <taxon>Eukaryota</taxon>
        <taxon>Fungi</taxon>
        <taxon>Dikarya</taxon>
        <taxon>Ascomycota</taxon>
        <taxon>Saccharomycotina</taxon>
        <taxon>Pichiomycetes</taxon>
        <taxon>Serinales incertae sedis</taxon>
        <taxon>Babjeviella</taxon>
    </lineage>
</organism>
<evidence type="ECO:0000313" key="3">
    <source>
        <dbReference type="EMBL" id="ODQ80173.1"/>
    </source>
</evidence>
<dbReference type="EMBL" id="KV454430">
    <property type="protein sequence ID" value="ODQ80173.1"/>
    <property type="molecule type" value="Genomic_DNA"/>
</dbReference>
<evidence type="ECO:0000256" key="1">
    <source>
        <dbReference type="ARBA" id="ARBA00022741"/>
    </source>
</evidence>
<dbReference type="Proteomes" id="UP000094336">
    <property type="component" value="Unassembled WGS sequence"/>
</dbReference>
<dbReference type="GO" id="GO:0031315">
    <property type="term" value="C:extrinsic component of mitochondrial outer membrane"/>
    <property type="evidence" value="ECO:0007669"/>
    <property type="project" value="EnsemblFungi"/>
</dbReference>